<dbReference type="Pfam" id="PF11738">
    <property type="entry name" value="DUF3298"/>
    <property type="match status" value="1"/>
</dbReference>
<feature type="domain" description="DUF3298" evidence="2">
    <location>
        <begin position="180"/>
        <end position="257"/>
    </location>
</feature>
<organism evidence="3 4">
    <name type="scientific">Pusillimonas noertemannii</name>
    <dbReference type="NCBI Taxonomy" id="305977"/>
    <lineage>
        <taxon>Bacteria</taxon>
        <taxon>Pseudomonadati</taxon>
        <taxon>Pseudomonadota</taxon>
        <taxon>Betaproteobacteria</taxon>
        <taxon>Burkholderiales</taxon>
        <taxon>Alcaligenaceae</taxon>
        <taxon>Pusillimonas</taxon>
    </lineage>
</organism>
<reference evidence="3 4" key="1">
    <citation type="submission" date="2018-04" db="EMBL/GenBank/DDBJ databases">
        <title>Genomic Encyclopedia of Type Strains, Phase IV (KMG-IV): sequencing the most valuable type-strain genomes for metagenomic binning, comparative biology and taxonomic classification.</title>
        <authorList>
            <person name="Goeker M."/>
        </authorList>
    </citation>
    <scope>NUCLEOTIDE SEQUENCE [LARGE SCALE GENOMIC DNA]</scope>
    <source>
        <strain evidence="3 4">DSM 10065</strain>
    </source>
</reference>
<dbReference type="Gene3D" id="3.90.640.20">
    <property type="entry name" value="Heat-shock cognate protein, ATPase"/>
    <property type="match status" value="1"/>
</dbReference>
<dbReference type="Proteomes" id="UP000246145">
    <property type="component" value="Unassembled WGS sequence"/>
</dbReference>
<gene>
    <name evidence="3" type="ORF">C7440_2717</name>
</gene>
<dbReference type="InterPro" id="IPR021729">
    <property type="entry name" value="DUF3298"/>
</dbReference>
<keyword evidence="4" id="KW-1185">Reference proteome</keyword>
<feature type="signal peptide" evidence="1">
    <location>
        <begin position="1"/>
        <end position="29"/>
    </location>
</feature>
<sequence length="271" mass="30247">MPHMPPILARLPLRTAFVAVCTAMLAACASGPRDNITLIPADQIAQESSKEGLFTQPLKYKHSKPDCKGECPQIEVDSLVFPGVPILTELVDHALAVMTGTSTDHPQPYDTIRQYEEYFWQTAAPRDSTMFSAKARYRNQHLTVIELNTWQYFTGAAHGISATQFLNWDNNSGKVLGMADILQPGVHDRYEQALRAAHGRWLASNPDAQRDRAGYDRLWPFQPSDNFALTDAGLVVKYDSYQLAPYSHGQPELTIPYGELQGILKPEFMPA</sequence>
<proteinExistence type="predicted"/>
<comment type="caution">
    <text evidence="3">The sequence shown here is derived from an EMBL/GenBank/DDBJ whole genome shotgun (WGS) entry which is preliminary data.</text>
</comment>
<dbReference type="STRING" id="1231391.GCA_000308195_01100"/>
<dbReference type="InterPro" id="IPR037126">
    <property type="entry name" value="PdaC/RsiV-like_sf"/>
</dbReference>
<evidence type="ECO:0000256" key="1">
    <source>
        <dbReference type="SAM" id="SignalP"/>
    </source>
</evidence>
<dbReference type="EMBL" id="QEKO01000004">
    <property type="protein sequence ID" value="PVY61167.1"/>
    <property type="molecule type" value="Genomic_DNA"/>
</dbReference>
<dbReference type="Gene3D" id="3.30.565.40">
    <property type="entry name" value="Fervidobacterium nodosum Rt17-B1 like"/>
    <property type="match status" value="1"/>
</dbReference>
<keyword evidence="1" id="KW-0732">Signal</keyword>
<protein>
    <submittedName>
        <fullName evidence="3">Uncharacterized protein DUF3298</fullName>
    </submittedName>
</protein>
<name>A0A2U1CJH2_9BURK</name>
<evidence type="ECO:0000259" key="2">
    <source>
        <dbReference type="Pfam" id="PF11738"/>
    </source>
</evidence>
<feature type="chain" id="PRO_5015544370" evidence="1">
    <location>
        <begin position="30"/>
        <end position="271"/>
    </location>
</feature>
<dbReference type="AlphaFoldDB" id="A0A2U1CJH2"/>
<evidence type="ECO:0000313" key="3">
    <source>
        <dbReference type="EMBL" id="PVY61167.1"/>
    </source>
</evidence>
<evidence type="ECO:0000313" key="4">
    <source>
        <dbReference type="Proteomes" id="UP000246145"/>
    </source>
</evidence>
<accession>A0A2U1CJH2</accession>